<keyword evidence="2" id="KW-1185">Reference proteome</keyword>
<dbReference type="EMBL" id="VUJX02000007">
    <property type="protein sequence ID" value="KAL0934077.1"/>
    <property type="molecule type" value="Genomic_DNA"/>
</dbReference>
<organism evidence="1 2">
    <name type="scientific">Colletotrichum truncatum</name>
    <name type="common">Anthracnose fungus</name>
    <name type="synonym">Colletotrichum capsici</name>
    <dbReference type="NCBI Taxonomy" id="5467"/>
    <lineage>
        <taxon>Eukaryota</taxon>
        <taxon>Fungi</taxon>
        <taxon>Dikarya</taxon>
        <taxon>Ascomycota</taxon>
        <taxon>Pezizomycotina</taxon>
        <taxon>Sordariomycetes</taxon>
        <taxon>Hypocreomycetidae</taxon>
        <taxon>Glomerellales</taxon>
        <taxon>Glomerellaceae</taxon>
        <taxon>Colletotrichum</taxon>
        <taxon>Colletotrichum truncatum species complex</taxon>
    </lineage>
</organism>
<name>A0ACC3YQE4_COLTU</name>
<proteinExistence type="predicted"/>
<gene>
    <name evidence="1" type="ORF">CTRU02_210876</name>
</gene>
<accession>A0ACC3YQE4</accession>
<evidence type="ECO:0000313" key="1">
    <source>
        <dbReference type="EMBL" id="KAL0934077.1"/>
    </source>
</evidence>
<reference evidence="1 2" key="1">
    <citation type="journal article" date="2020" name="Phytopathology">
        <title>Genome Sequence Resources of Colletotrichum truncatum, C. plurivorum, C. musicola, and C. sojae: Four Species Pathogenic to Soybean (Glycine max).</title>
        <authorList>
            <person name="Rogerio F."/>
            <person name="Boufleur T.R."/>
            <person name="Ciampi-Guillardi M."/>
            <person name="Sukno S.A."/>
            <person name="Thon M.R."/>
            <person name="Massola Junior N.S."/>
            <person name="Baroncelli R."/>
        </authorList>
    </citation>
    <scope>NUCLEOTIDE SEQUENCE [LARGE SCALE GENOMIC DNA]</scope>
    <source>
        <strain evidence="1 2">CMES1059</strain>
    </source>
</reference>
<protein>
    <submittedName>
        <fullName evidence="1">Ankyrin repeat-containing protein</fullName>
    </submittedName>
</protein>
<evidence type="ECO:0000313" key="2">
    <source>
        <dbReference type="Proteomes" id="UP000805649"/>
    </source>
</evidence>
<sequence>MPHDTFNPTSLWANSTGLVVAIIVCLMTAAFSRWFVSPAPKTPKARKSLTFRVDDIPNDDYDDFDQKLISVAKQDPALHDIANTFVRRSLSRKDKTSFCATVSATTDLSGKELCVRLSQAGKSYRYSFSCDFSGITPLFEDENGAAVDIVAVPGLGSHALGSWKSPTGDEVWLRDFLPKDIPNIRVLLYGYDTSLPGSLSKQSIQDLGKMLLEHIAAFRANDGTTRRPLIFIGHSLGGLLIKEALIRAGKPQSEAIADLSFACYALLFFGVPNLGLRNDQLRTLVEGQPNEALIQDLLVDNDSEPSTFLKRLADQFSESCKNQYRVISFFERMLSPTLMRDNQGNWQKNGEPSLLVTEKSSTATDLVAVADQDSIPLNTDHSGLVKYSSKSQGEYTIVRMRIGDCVKKAEKIVTERFDYHSFDQAPSKNREECMKSLAFEELHSRHNGIELAAHGTCQWLLEHKNLLEWKRFCKDMLWIKGKPGSGKSTLLKFALEKVPPLCDAKTVVISFFFHGRGYELQRSLLGLFRSLLYQLLDKVPGALSDLIDDFNHYCITMGEPGIKWNWHIGKLKSFFRSSLMRILERRSVLLFIDALDECGEESAVELIEYLTDLLSDCKNMKFTFGVIFSCRHFPIIEIKNGWTIVPEEENDVDIDTYVQRKITADQNSSIQSLITSRAQGVFMWARIVVDQVNRMKRRGEPAGEIEREIKRTPKELNALYDELLRNVEDSEVTIRLMQWVCFSTRPLTTYELPWAMAIDPYNSDQTLGSCQQSDEFITEDKMFNRITSLSCGLAEIVPGEGLSGGLGIIQFIHQSVKDHMVEQGLSRLNRTESIDGLLAPNTNGLLCLICIGYFNMIMSSRLGPFDKDYATKFPFLEYATTSIVPHLKFSESGVISPEVFLKALHWPSNSLVELWVSANNNTKKDLRERLEDGANLVHITAKFELVNLLSEILLGDCEVSIDYKDNSGRTPLFYAAGEGNEKTMRALLETGKVDADSRDNEGRTPLSWAAQGGFEAVVNTLLETGKVDADSRDNEGRTPLSWAAQGGLEAVVKALLETGKVDADSRDNDGQTPLSWAAIVGHEAVVQTLLVTGKVDADSRENEGRTPLSWAAQGGFEAVVKTLLETGKVNADSRDNDGRTPLSLAAEEGHEAVVKTLLETSKVDVNSRDNGDQTPLSLAAEEGHEAVVKTLLETGKVNADSRDNGGQTPLSWAAIMGHEAVVKALLETGKVDVNSRDSGGQTPLSWAAIMGHEAVVKTLLEKDKVNIDSKDKKNRTPLLWASRNGYQMVVEVLLETGRVDIESRDTIYGQTPLSWAAENGHEAVVKTLLGTGIANVESKDYDGRTPLLWAAINGHQTVVEILLETGKAEIELRDDMGRTSLSWASAKGHEETVLTLVNTRNININSEDTDGFTPLMWAGWKCHKEVFRILFRAERFPERTYTDGVCFQASRFMSMDELDKFAFEIGYDFDDDFFGLKWLFGISGDVVRDRRVGTK</sequence>
<comment type="caution">
    <text evidence="1">The sequence shown here is derived from an EMBL/GenBank/DDBJ whole genome shotgun (WGS) entry which is preliminary data.</text>
</comment>
<dbReference type="Proteomes" id="UP000805649">
    <property type="component" value="Unassembled WGS sequence"/>
</dbReference>